<organism evidence="1 2">
    <name type="scientific">Brevibacillus brevis</name>
    <name type="common">Bacillus brevis</name>
    <dbReference type="NCBI Taxonomy" id="1393"/>
    <lineage>
        <taxon>Bacteria</taxon>
        <taxon>Bacillati</taxon>
        <taxon>Bacillota</taxon>
        <taxon>Bacilli</taxon>
        <taxon>Bacillales</taxon>
        <taxon>Paenibacillaceae</taxon>
        <taxon>Brevibacillus</taxon>
    </lineage>
</organism>
<proteinExistence type="predicted"/>
<evidence type="ECO:0000313" key="1">
    <source>
        <dbReference type="EMBL" id="QDS35872.1"/>
    </source>
</evidence>
<gene>
    <name evidence="1" type="ORF">FPS98_18660</name>
</gene>
<dbReference type="EMBL" id="CP042161">
    <property type="protein sequence ID" value="QDS35872.1"/>
    <property type="molecule type" value="Genomic_DNA"/>
</dbReference>
<dbReference type="AlphaFoldDB" id="A0A517IAH4"/>
<sequence>MKPTHIRIQELQKEVANLAELRDEAKSEMNSNLDEAIYFRKKAVEAEERMHARQEEIDARLAEITDLEEQEVLVHAASA</sequence>
<dbReference type="RefSeq" id="WP_144617487.1">
    <property type="nucleotide sequence ID" value="NZ_CP042161.1"/>
</dbReference>
<protein>
    <submittedName>
        <fullName evidence="1">Uncharacterized protein</fullName>
    </submittedName>
</protein>
<reference evidence="1 2" key="1">
    <citation type="submission" date="2019-07" db="EMBL/GenBank/DDBJ databases">
        <title>Characterization of Brevibacillus brevis HK544, as a potential biocontrol agent.</title>
        <authorList>
            <person name="Kim H."/>
        </authorList>
    </citation>
    <scope>NUCLEOTIDE SEQUENCE [LARGE SCALE GENOMIC DNA]</scope>
    <source>
        <strain evidence="1 2">HK544</strain>
    </source>
</reference>
<name>A0A517IAH4_BREBE</name>
<evidence type="ECO:0000313" key="2">
    <source>
        <dbReference type="Proteomes" id="UP000317713"/>
    </source>
</evidence>
<dbReference type="Proteomes" id="UP000317713">
    <property type="component" value="Chromosome"/>
</dbReference>
<accession>A0A517IAH4</accession>